<keyword evidence="2" id="KW-1185">Reference proteome</keyword>
<protein>
    <submittedName>
        <fullName evidence="1">Uncharacterized protein</fullName>
    </submittedName>
</protein>
<comment type="caution">
    <text evidence="1">The sequence shown here is derived from an EMBL/GenBank/DDBJ whole genome shotgun (WGS) entry which is preliminary data.</text>
</comment>
<sequence>MSVGKPLVVVGDVLPGRSGDRHHRNHRGGMETPFVLERFPDADVPMLQSPDIVADTVLYALSVPAGGAVSELVVVPRRERSWP</sequence>
<organism evidence="1 2">
    <name type="scientific">Streptomyces enissocaesilis</name>
    <dbReference type="NCBI Taxonomy" id="332589"/>
    <lineage>
        <taxon>Bacteria</taxon>
        <taxon>Bacillati</taxon>
        <taxon>Actinomycetota</taxon>
        <taxon>Actinomycetes</taxon>
        <taxon>Kitasatosporales</taxon>
        <taxon>Streptomycetaceae</taxon>
        <taxon>Streptomyces</taxon>
        <taxon>Streptomyces rochei group</taxon>
    </lineage>
</organism>
<dbReference type="RefSeq" id="WP_344495575.1">
    <property type="nucleotide sequence ID" value="NZ_BAAAUD010000034.1"/>
</dbReference>
<evidence type="ECO:0000313" key="1">
    <source>
        <dbReference type="EMBL" id="GAA2944263.1"/>
    </source>
</evidence>
<accession>A0ABN3X9P7</accession>
<proteinExistence type="predicted"/>
<name>A0ABN3X9P7_9ACTN</name>
<evidence type="ECO:0000313" key="2">
    <source>
        <dbReference type="Proteomes" id="UP001500403"/>
    </source>
</evidence>
<dbReference type="EMBL" id="BAAAUD010000034">
    <property type="protein sequence ID" value="GAA2944263.1"/>
    <property type="molecule type" value="Genomic_DNA"/>
</dbReference>
<dbReference type="Proteomes" id="UP001500403">
    <property type="component" value="Unassembled WGS sequence"/>
</dbReference>
<gene>
    <name evidence="1" type="ORF">GCM10010446_31920</name>
</gene>
<reference evidence="1 2" key="1">
    <citation type="journal article" date="2019" name="Int. J. Syst. Evol. Microbiol.">
        <title>The Global Catalogue of Microorganisms (GCM) 10K type strain sequencing project: providing services to taxonomists for standard genome sequencing and annotation.</title>
        <authorList>
            <consortium name="The Broad Institute Genomics Platform"/>
            <consortium name="The Broad Institute Genome Sequencing Center for Infectious Disease"/>
            <person name="Wu L."/>
            <person name="Ma J."/>
        </authorList>
    </citation>
    <scope>NUCLEOTIDE SEQUENCE [LARGE SCALE GENOMIC DNA]</scope>
    <source>
        <strain evidence="1 2">JCM 9088</strain>
    </source>
</reference>